<dbReference type="OrthoDB" id="1264991at2"/>
<keyword evidence="2" id="KW-1185">Reference proteome</keyword>
<dbReference type="EMBL" id="FOVD01000007">
    <property type="protein sequence ID" value="SFN73243.1"/>
    <property type="molecule type" value="Genomic_DNA"/>
</dbReference>
<evidence type="ECO:0000313" key="1">
    <source>
        <dbReference type="EMBL" id="SFN73243.1"/>
    </source>
</evidence>
<dbReference type="Proteomes" id="UP000198769">
    <property type="component" value="Unassembled WGS sequence"/>
</dbReference>
<dbReference type="AlphaFoldDB" id="A0A1I5BET0"/>
<gene>
    <name evidence="1" type="ORF">SAMN05421594_4016</name>
</gene>
<evidence type="ECO:0008006" key="3">
    <source>
        <dbReference type="Google" id="ProtNLM"/>
    </source>
</evidence>
<protein>
    <recommendedName>
        <fullName evidence="3">Bacteriocin-type signal sequence-containing protein</fullName>
    </recommendedName>
</protein>
<accession>A0A1I5BET0</accession>
<name>A0A1I5BET0_CHROL</name>
<sequence>MKNLKKLNRNLLKEVLGGHTCPGTTIHLQYNGYHVCCIRMPPGGNPCKGTLCLIEEGTCSGDPM</sequence>
<organism evidence="1 2">
    <name type="scientific">Chryseobacterium oleae</name>
    <dbReference type="NCBI Taxonomy" id="491207"/>
    <lineage>
        <taxon>Bacteria</taxon>
        <taxon>Pseudomonadati</taxon>
        <taxon>Bacteroidota</taxon>
        <taxon>Flavobacteriia</taxon>
        <taxon>Flavobacteriales</taxon>
        <taxon>Weeksellaceae</taxon>
        <taxon>Chryseobacterium group</taxon>
        <taxon>Chryseobacterium</taxon>
    </lineage>
</organism>
<proteinExistence type="predicted"/>
<dbReference type="RefSeq" id="WP_139222075.1">
    <property type="nucleotide sequence ID" value="NZ_FOVD01000007.1"/>
</dbReference>
<reference evidence="2" key="1">
    <citation type="submission" date="2016-10" db="EMBL/GenBank/DDBJ databases">
        <authorList>
            <person name="Varghese N."/>
            <person name="Submissions S."/>
        </authorList>
    </citation>
    <scope>NUCLEOTIDE SEQUENCE [LARGE SCALE GENOMIC DNA]</scope>
    <source>
        <strain evidence="2">DSM 25575</strain>
    </source>
</reference>
<evidence type="ECO:0000313" key="2">
    <source>
        <dbReference type="Proteomes" id="UP000198769"/>
    </source>
</evidence>